<evidence type="ECO:0000313" key="3">
    <source>
        <dbReference type="EMBL" id="TGK07809.1"/>
    </source>
</evidence>
<dbReference type="InterPro" id="IPR013783">
    <property type="entry name" value="Ig-like_fold"/>
</dbReference>
<dbReference type="EMBL" id="RQEP01000005">
    <property type="protein sequence ID" value="TGK07809.1"/>
    <property type="molecule type" value="Genomic_DNA"/>
</dbReference>
<dbReference type="Proteomes" id="UP000297453">
    <property type="component" value="Unassembled WGS sequence"/>
</dbReference>
<keyword evidence="1" id="KW-0812">Transmembrane</keyword>
<dbReference type="AlphaFoldDB" id="A0A4V3JCX4"/>
<keyword evidence="1" id="KW-0472">Membrane</keyword>
<evidence type="ECO:0000256" key="1">
    <source>
        <dbReference type="SAM" id="Phobius"/>
    </source>
</evidence>
<accession>A0A4V3JCX4</accession>
<dbReference type="InterPro" id="IPR006860">
    <property type="entry name" value="FecR"/>
</dbReference>
<protein>
    <submittedName>
        <fullName evidence="3">Iron dicitrate transport regulator FecR</fullName>
    </submittedName>
</protein>
<dbReference type="Pfam" id="PF04773">
    <property type="entry name" value="FecR"/>
    <property type="match status" value="1"/>
</dbReference>
<reference evidence="3" key="1">
    <citation type="journal article" date="2019" name="PLoS Negl. Trop. Dis.">
        <title>Revisiting the worldwide diversity of Leptospira species in the environment.</title>
        <authorList>
            <person name="Vincent A.T."/>
            <person name="Schiettekatte O."/>
            <person name="Bourhy P."/>
            <person name="Veyrier F.J."/>
            <person name="Picardeau M."/>
        </authorList>
    </citation>
    <scope>NUCLEOTIDE SEQUENCE [LARGE SCALE GENOMIC DNA]</scope>
    <source>
        <strain evidence="3">SSS9</strain>
    </source>
</reference>
<name>A0A4V3JCX4_9LEPT</name>
<evidence type="ECO:0000259" key="2">
    <source>
        <dbReference type="Pfam" id="PF04773"/>
    </source>
</evidence>
<comment type="caution">
    <text evidence="3">The sequence shown here is derived from an EMBL/GenBank/DDBJ whole genome shotgun (WGS) entry which is preliminary data.</text>
</comment>
<sequence length="505" mass="58012">MDWRVYKREWQVGTACIVVLFFSLYLLYYESRAGGGSGKEIMGTVSFRYKTAQRKFPDRMLWEDVEQGMPVYDRDSIRTDEASEAIVFLKSGTKIELDPQSMVVLQLKESKENLDLNEGNILVESGKKVLSVIAGTVGLNAGSDSKFQVTRDQNGTRVNVERGEVEWNEDGTVKQVLGERDVALNAHKIPANWNLISPEDSSRYFPKEPEQLIDFRWEGGEDGILEISAKRDFSGPITKRAIREMQYKQKFHEGIFFWRINSKDGKKISEVRKFRVLPNFPVELQYPKRDLMQEDRTVSFAWVKQKIASGYKLQISTDPNFGSVSETQLFRTNFSLTLSPGTYYWRIQSYTNLPGTETFSEVRKFSISVAQEQIATAKTETPNASTTESQNNPDLVLEYPKNGTLVDMTGKEGISFRWKISAKRKQTEWKFRLLFRKGSSDELIYEKKTKGDRLYFRDLEKLDVGTFHWVVESDLEPNLKSEADFRIQLREDLAAPETKASGARP</sequence>
<feature type="domain" description="FecR protein" evidence="2">
    <location>
        <begin position="75"/>
        <end position="166"/>
    </location>
</feature>
<dbReference type="Gene3D" id="2.60.40.10">
    <property type="entry name" value="Immunoglobulins"/>
    <property type="match status" value="1"/>
</dbReference>
<organism evidence="3 4">
    <name type="scientific">Leptospira semungkisensis</name>
    <dbReference type="NCBI Taxonomy" id="2484985"/>
    <lineage>
        <taxon>Bacteria</taxon>
        <taxon>Pseudomonadati</taxon>
        <taxon>Spirochaetota</taxon>
        <taxon>Spirochaetia</taxon>
        <taxon>Leptospirales</taxon>
        <taxon>Leptospiraceae</taxon>
        <taxon>Leptospira</taxon>
    </lineage>
</organism>
<dbReference type="OrthoDB" id="344843at2"/>
<keyword evidence="1" id="KW-1133">Transmembrane helix</keyword>
<dbReference type="RefSeq" id="WP_135586011.1">
    <property type="nucleotide sequence ID" value="NZ_RQEP01000005.1"/>
</dbReference>
<evidence type="ECO:0000313" key="4">
    <source>
        <dbReference type="Proteomes" id="UP000297453"/>
    </source>
</evidence>
<gene>
    <name evidence="3" type="ORF">EHO59_06850</name>
</gene>
<keyword evidence="4" id="KW-1185">Reference proteome</keyword>
<feature type="transmembrane region" description="Helical" evidence="1">
    <location>
        <begin position="12"/>
        <end position="29"/>
    </location>
</feature>
<proteinExistence type="predicted"/>